<dbReference type="Pfam" id="PF02525">
    <property type="entry name" value="Flavodoxin_2"/>
    <property type="match status" value="1"/>
</dbReference>
<gene>
    <name evidence="3" type="ordered locus">KOX_24410</name>
</gene>
<dbReference type="EMBL" id="CP003218">
    <property type="protein sequence ID" value="AEX06597.1"/>
    <property type="molecule type" value="Genomic_DNA"/>
</dbReference>
<evidence type="ECO:0000259" key="2">
    <source>
        <dbReference type="Pfam" id="PF02525"/>
    </source>
</evidence>
<evidence type="ECO:0000313" key="4">
    <source>
        <dbReference type="Proteomes" id="UP000007843"/>
    </source>
</evidence>
<sequence length="171" mass="18576">MKTTVFVTHPNINQSRVNSALAKGAASLTGVEVRYLYDLYPDGKIDVAAEQAALEKTDRVVLQFPMQWYSTPPLLKQWLDDVLTYGWSHGGETQALHDKQLMLAVSLGGAESAYQPDGAAGHTVGEYLLSFETISGYLGMNYIKPFITGGSATITDEEIAAQAGRYKTVLA</sequence>
<organism evidence="3 4">
    <name type="scientific">Klebsiella michiganensis (strain ATCC 8724 / DSM 4798 / JCM 20051 / NBRC 3318 / NRRL B-199 / KCTC 1686 / BUCSAV 143 / CCM 1901)</name>
    <dbReference type="NCBI Taxonomy" id="1006551"/>
    <lineage>
        <taxon>Bacteria</taxon>
        <taxon>Pseudomonadati</taxon>
        <taxon>Pseudomonadota</taxon>
        <taxon>Gammaproteobacteria</taxon>
        <taxon>Enterobacterales</taxon>
        <taxon>Enterobacteriaceae</taxon>
        <taxon>Klebsiella/Raoultella group</taxon>
        <taxon>Klebsiella</taxon>
    </lineage>
</organism>
<dbReference type="Gene3D" id="3.40.50.360">
    <property type="match status" value="1"/>
</dbReference>
<keyword evidence="1" id="KW-0560">Oxidoreductase</keyword>
<dbReference type="PANTHER" id="PTHR47307:SF1">
    <property type="entry name" value="GLUTATHIONE-REGULATED POTASSIUM-EFFLUX SYSTEM ANCILLARY PROTEIN KEFG"/>
    <property type="match status" value="1"/>
</dbReference>
<proteinExistence type="predicted"/>
<accession>A0A0H3HBK7</accession>
<dbReference type="SUPFAM" id="SSF52218">
    <property type="entry name" value="Flavoproteins"/>
    <property type="match status" value="1"/>
</dbReference>
<dbReference type="PANTHER" id="PTHR47307">
    <property type="entry name" value="GLUTATHIONE-REGULATED POTASSIUM-EFFLUX SYSTEM ANCILLARY PROTEIN KEFG"/>
    <property type="match status" value="1"/>
</dbReference>
<reference evidence="3 4" key="1">
    <citation type="journal article" date="2012" name="J. Bacteriol.">
        <title>Complete genome sequence of Klebsiella oxytoca KCTC 1686, used in production of 2,3-butanediol.</title>
        <authorList>
            <person name="Shin S.H."/>
            <person name="Kim S."/>
            <person name="Kim J.Y."/>
            <person name="Lee S."/>
            <person name="Um Y."/>
            <person name="Oh M.K."/>
            <person name="Kim Y.R."/>
            <person name="Lee J."/>
            <person name="Yang K.S."/>
        </authorList>
    </citation>
    <scope>NUCLEOTIDE SEQUENCE [LARGE SCALE GENOMIC DNA]</scope>
    <source>
        <strain evidence="4">ATCC 8724 / DSM 4798 / JCM 20051 / NBRC 3318 / NRRL B-199 / KCTC 1686</strain>
    </source>
</reference>
<dbReference type="PATRIC" id="fig|1006551.4.peg.4899"/>
<dbReference type="RefSeq" id="WP_014229928.1">
    <property type="nucleotide sequence ID" value="NC_016612.1"/>
</dbReference>
<dbReference type="GO" id="GO:0010181">
    <property type="term" value="F:FMN binding"/>
    <property type="evidence" value="ECO:0007669"/>
    <property type="project" value="TreeGrafter"/>
</dbReference>
<protein>
    <recommendedName>
        <fullName evidence="2">Flavodoxin-like fold domain-containing protein</fullName>
    </recommendedName>
</protein>
<dbReference type="InterPro" id="IPR003680">
    <property type="entry name" value="Flavodoxin_fold"/>
</dbReference>
<feature type="domain" description="Flavodoxin-like fold" evidence="2">
    <location>
        <begin position="1"/>
        <end position="168"/>
    </location>
</feature>
<evidence type="ECO:0000313" key="3">
    <source>
        <dbReference type="EMBL" id="AEX06597.1"/>
    </source>
</evidence>
<dbReference type="HOGENOM" id="CLU_058643_0_2_6"/>
<name>A0A0H3HBK7_KLEM8</name>
<dbReference type="InterPro" id="IPR029039">
    <property type="entry name" value="Flavoprotein-like_sf"/>
</dbReference>
<evidence type="ECO:0000256" key="1">
    <source>
        <dbReference type="ARBA" id="ARBA00023002"/>
    </source>
</evidence>
<dbReference type="KEGG" id="kox:KOX_24410"/>
<dbReference type="Proteomes" id="UP000007843">
    <property type="component" value="Chromosome"/>
</dbReference>
<dbReference type="AlphaFoldDB" id="A0A0H3HBK7"/>
<dbReference type="InterPro" id="IPR046980">
    <property type="entry name" value="KefG/KefF"/>
</dbReference>
<dbReference type="GO" id="GO:0003955">
    <property type="term" value="F:NAD(P)H dehydrogenase (quinone) activity"/>
    <property type="evidence" value="ECO:0007669"/>
    <property type="project" value="TreeGrafter"/>
</dbReference>
<dbReference type="GO" id="GO:0009055">
    <property type="term" value="F:electron transfer activity"/>
    <property type="evidence" value="ECO:0007669"/>
    <property type="project" value="TreeGrafter"/>
</dbReference>